<feature type="compositionally biased region" description="Basic and acidic residues" evidence="1">
    <location>
        <begin position="24"/>
        <end position="48"/>
    </location>
</feature>
<comment type="caution">
    <text evidence="2">The sequence shown here is derived from an EMBL/GenBank/DDBJ whole genome shotgun (WGS) entry which is preliminary data.</text>
</comment>
<reference evidence="2 3" key="1">
    <citation type="journal article" date="2020" name="Nature">
        <title>Six reference-quality genomes reveal evolution of bat adaptations.</title>
        <authorList>
            <person name="Jebb D."/>
            <person name="Huang Z."/>
            <person name="Pippel M."/>
            <person name="Hughes G.M."/>
            <person name="Lavrichenko K."/>
            <person name="Devanna P."/>
            <person name="Winkler S."/>
            <person name="Jermiin L.S."/>
            <person name="Skirmuntt E.C."/>
            <person name="Katzourakis A."/>
            <person name="Burkitt-Gray L."/>
            <person name="Ray D.A."/>
            <person name="Sullivan K.A.M."/>
            <person name="Roscito J.G."/>
            <person name="Kirilenko B.M."/>
            <person name="Davalos L.M."/>
            <person name="Corthals A.P."/>
            <person name="Power M.L."/>
            <person name="Jones G."/>
            <person name="Ransome R.D."/>
            <person name="Dechmann D.K.N."/>
            <person name="Locatelli A.G."/>
            <person name="Puechmaille S.J."/>
            <person name="Fedrigo O."/>
            <person name="Jarvis E.D."/>
            <person name="Hiller M."/>
            <person name="Vernes S.C."/>
            <person name="Myers E.W."/>
            <person name="Teeling E.C."/>
        </authorList>
    </citation>
    <scope>NUCLEOTIDE SEQUENCE [LARGE SCALE GENOMIC DNA]</scope>
    <source>
        <strain evidence="2">MRouAeg1</strain>
        <tissue evidence="2">Muscle</tissue>
    </source>
</reference>
<accession>A0A7J8E8V9</accession>
<organism evidence="2 3">
    <name type="scientific">Rousettus aegyptiacus</name>
    <name type="common">Egyptian fruit bat</name>
    <name type="synonym">Pteropus aegyptiacus</name>
    <dbReference type="NCBI Taxonomy" id="9407"/>
    <lineage>
        <taxon>Eukaryota</taxon>
        <taxon>Metazoa</taxon>
        <taxon>Chordata</taxon>
        <taxon>Craniata</taxon>
        <taxon>Vertebrata</taxon>
        <taxon>Euteleostomi</taxon>
        <taxon>Mammalia</taxon>
        <taxon>Eutheria</taxon>
        <taxon>Laurasiatheria</taxon>
        <taxon>Chiroptera</taxon>
        <taxon>Yinpterochiroptera</taxon>
        <taxon>Pteropodoidea</taxon>
        <taxon>Pteropodidae</taxon>
        <taxon>Rousettinae</taxon>
        <taxon>Rousettus</taxon>
    </lineage>
</organism>
<evidence type="ECO:0000313" key="2">
    <source>
        <dbReference type="EMBL" id="KAF6431780.1"/>
    </source>
</evidence>
<feature type="compositionally biased region" description="Basic and acidic residues" evidence="1">
    <location>
        <begin position="1"/>
        <end position="16"/>
    </location>
</feature>
<protein>
    <submittedName>
        <fullName evidence="2">Uncharacterized protein</fullName>
    </submittedName>
</protein>
<evidence type="ECO:0000256" key="1">
    <source>
        <dbReference type="SAM" id="MobiDB-lite"/>
    </source>
</evidence>
<gene>
    <name evidence="2" type="ORF">HJG63_008256</name>
</gene>
<keyword evidence="3" id="KW-1185">Reference proteome</keyword>
<dbReference type="AlphaFoldDB" id="A0A7J8E8V9"/>
<feature type="region of interest" description="Disordered" evidence="1">
    <location>
        <begin position="1"/>
        <end position="48"/>
    </location>
</feature>
<name>A0A7J8E8V9_ROUAE</name>
<evidence type="ECO:0000313" key="3">
    <source>
        <dbReference type="Proteomes" id="UP000593571"/>
    </source>
</evidence>
<dbReference type="Proteomes" id="UP000593571">
    <property type="component" value="Unassembled WGS sequence"/>
</dbReference>
<proteinExistence type="predicted"/>
<sequence>MRQRAATDKGGWHEAPARSQYEQTEVHAVPRERQNSDFHSRGTQSDRETNFTAAAPEAHRHQRPEPATHRKSGALIVRCSPLCHTLAVIFGWGPRRSALIGGCECQPLCMLQLGKHCGKPVTRTLGPVTACDSAVAEGREANFQTTDVCNHPGAPWNHTLSFCSWTCGCFFLHHDGSSRKNLVRSILCSITSSIRTHINSSIEAQWKMYSITDEIDIVNSDLCGTLYVSIY</sequence>
<dbReference type="EMBL" id="JACASE010000010">
    <property type="protein sequence ID" value="KAF6431780.1"/>
    <property type="molecule type" value="Genomic_DNA"/>
</dbReference>